<sequence length="248" mass="26302">MPQRPSVPVASGLPAEFSAGVVLVHAHPDDETLTTSALISALAEADITVTVVTATRGERGEIVPGSVPNGADLTAVRAAELRAALDALGVSRHAYLGAGRRHYRDSGMVWGADGRAAAAPDRDPEALTAAEPAEMDADLRALILDGAPGAPGALVTYDSDGGYGHPDHLACHEMTRRVARELELPLYVILDPEDPDFTLEISRAEHRDRVRAAHAAHASQFALADTFVTHSGGQMQELQAVERFRRVD</sequence>
<evidence type="ECO:0000256" key="1">
    <source>
        <dbReference type="ARBA" id="ARBA00022833"/>
    </source>
</evidence>
<evidence type="ECO:0000313" key="2">
    <source>
        <dbReference type="EMBL" id="RLP76793.1"/>
    </source>
</evidence>
<dbReference type="EMBL" id="RCUX01000003">
    <property type="protein sequence ID" value="RLP76793.1"/>
    <property type="molecule type" value="Genomic_DNA"/>
</dbReference>
<dbReference type="Proteomes" id="UP000272503">
    <property type="component" value="Unassembled WGS sequence"/>
</dbReference>
<gene>
    <name evidence="2" type="ORF">D9V32_03905</name>
</gene>
<dbReference type="SUPFAM" id="SSF102588">
    <property type="entry name" value="LmbE-like"/>
    <property type="match status" value="1"/>
</dbReference>
<dbReference type="AlphaFoldDB" id="A0A3L7A8W3"/>
<name>A0A3L7A8W3_9MICO</name>
<comment type="caution">
    <text evidence="2">The sequence shown here is derived from an EMBL/GenBank/DDBJ whole genome shotgun (WGS) entry which is preliminary data.</text>
</comment>
<dbReference type="OrthoDB" id="3514174at2"/>
<evidence type="ECO:0000313" key="3">
    <source>
        <dbReference type="Proteomes" id="UP000272503"/>
    </source>
</evidence>
<accession>A0A3L7A8W3</accession>
<dbReference type="GO" id="GO:0016811">
    <property type="term" value="F:hydrolase activity, acting on carbon-nitrogen (but not peptide) bonds, in linear amides"/>
    <property type="evidence" value="ECO:0007669"/>
    <property type="project" value="TreeGrafter"/>
</dbReference>
<dbReference type="InterPro" id="IPR024078">
    <property type="entry name" value="LmbE-like_dom_sf"/>
</dbReference>
<dbReference type="Pfam" id="PF02585">
    <property type="entry name" value="PIG-L"/>
    <property type="match status" value="1"/>
</dbReference>
<proteinExistence type="predicted"/>
<dbReference type="InterPro" id="IPR003737">
    <property type="entry name" value="GlcNAc_PI_deacetylase-related"/>
</dbReference>
<dbReference type="GO" id="GO:0016137">
    <property type="term" value="P:glycoside metabolic process"/>
    <property type="evidence" value="ECO:0007669"/>
    <property type="project" value="UniProtKB-ARBA"/>
</dbReference>
<dbReference type="PANTHER" id="PTHR12993:SF26">
    <property type="entry name" value="1D-MYO-INOSITOL 2-ACETAMIDO-2-DEOXY-ALPHA-D-GLUCOPYRANOSIDE DEACETYLASE"/>
    <property type="match status" value="1"/>
</dbReference>
<keyword evidence="3" id="KW-1185">Reference proteome</keyword>
<keyword evidence="1" id="KW-0862">Zinc</keyword>
<protein>
    <submittedName>
        <fullName evidence="2">LmbE-like protein</fullName>
    </submittedName>
</protein>
<dbReference type="PANTHER" id="PTHR12993">
    <property type="entry name" value="N-ACETYLGLUCOSAMINYL-PHOSPHATIDYLINOSITOL DE-N-ACETYLASE-RELATED"/>
    <property type="match status" value="1"/>
</dbReference>
<organism evidence="2 3">
    <name type="scientific">Mycetocola tolaasinivorans</name>
    <dbReference type="NCBI Taxonomy" id="76635"/>
    <lineage>
        <taxon>Bacteria</taxon>
        <taxon>Bacillati</taxon>
        <taxon>Actinomycetota</taxon>
        <taxon>Actinomycetes</taxon>
        <taxon>Micrococcales</taxon>
        <taxon>Microbacteriaceae</taxon>
        <taxon>Mycetocola</taxon>
    </lineage>
</organism>
<reference evidence="2 3" key="1">
    <citation type="submission" date="2018-10" db="EMBL/GenBank/DDBJ databases">
        <authorList>
            <person name="Li J."/>
        </authorList>
    </citation>
    <scope>NUCLEOTIDE SEQUENCE [LARGE SCALE GENOMIC DNA]</scope>
    <source>
        <strain evidence="2 3">IF 016277</strain>
    </source>
</reference>
<dbReference type="Gene3D" id="3.40.50.10320">
    <property type="entry name" value="LmbE-like"/>
    <property type="match status" value="1"/>
</dbReference>